<dbReference type="InterPro" id="IPR004358">
    <property type="entry name" value="Sig_transdc_His_kin-like_C"/>
</dbReference>
<comment type="catalytic activity">
    <reaction evidence="1">
        <text>ATP + protein L-histidine = ADP + protein N-phospho-L-histidine.</text>
        <dbReference type="EC" id="2.7.13.3"/>
    </reaction>
</comment>
<reference evidence="11 12" key="1">
    <citation type="submission" date="2021-04" db="EMBL/GenBank/DDBJ databases">
        <authorList>
            <person name="Sun C."/>
        </authorList>
    </citation>
    <scope>NUCLEOTIDE SEQUENCE [LARGE SCALE GENOMIC DNA]</scope>
    <source>
        <strain evidence="11 12">A79</strain>
    </source>
</reference>
<dbReference type="Gene3D" id="3.30.450.20">
    <property type="entry name" value="PAS domain"/>
    <property type="match status" value="2"/>
</dbReference>
<evidence type="ECO:0000259" key="10">
    <source>
        <dbReference type="PROSITE" id="PS50109"/>
    </source>
</evidence>
<dbReference type="SMART" id="SM00387">
    <property type="entry name" value="HATPase_c"/>
    <property type="match status" value="1"/>
</dbReference>
<dbReference type="InterPro" id="IPR048760">
    <property type="entry name" value="VP0354-like_sensor_dom"/>
</dbReference>
<keyword evidence="9" id="KW-0472">Membrane</keyword>
<gene>
    <name evidence="11" type="ORF">J9B83_03715</name>
</gene>
<evidence type="ECO:0000256" key="4">
    <source>
        <dbReference type="ARBA" id="ARBA00022475"/>
    </source>
</evidence>
<keyword evidence="8" id="KW-0175">Coiled coil</keyword>
<dbReference type="RefSeq" id="WP_211535394.1">
    <property type="nucleotide sequence ID" value="NZ_JAGSSV010000003.1"/>
</dbReference>
<keyword evidence="5" id="KW-0597">Phosphoprotein</keyword>
<organism evidence="11 12">
    <name type="scientific">Marinomonas vulgaris</name>
    <dbReference type="NCBI Taxonomy" id="2823372"/>
    <lineage>
        <taxon>Bacteria</taxon>
        <taxon>Pseudomonadati</taxon>
        <taxon>Pseudomonadota</taxon>
        <taxon>Gammaproteobacteria</taxon>
        <taxon>Oceanospirillales</taxon>
        <taxon>Oceanospirillaceae</taxon>
        <taxon>Marinomonas</taxon>
    </lineage>
</organism>
<accession>A0ABS5H8L2</accession>
<comment type="caution">
    <text evidence="11">The sequence shown here is derived from an EMBL/GenBank/DDBJ whole genome shotgun (WGS) entry which is preliminary data.</text>
</comment>
<feature type="coiled-coil region" evidence="8">
    <location>
        <begin position="364"/>
        <end position="398"/>
    </location>
</feature>
<evidence type="ECO:0000313" key="12">
    <source>
        <dbReference type="Proteomes" id="UP000679722"/>
    </source>
</evidence>
<keyword evidence="6 9" id="KW-0812">Transmembrane</keyword>
<dbReference type="SUPFAM" id="SSF103190">
    <property type="entry name" value="Sensory domain-like"/>
    <property type="match status" value="2"/>
</dbReference>
<dbReference type="EC" id="2.7.13.3" evidence="3"/>
<keyword evidence="4" id="KW-1003">Cell membrane</keyword>
<dbReference type="Pfam" id="PF02518">
    <property type="entry name" value="HATPase_c"/>
    <property type="match status" value="1"/>
</dbReference>
<dbReference type="InterPro" id="IPR036890">
    <property type="entry name" value="HATPase_C_sf"/>
</dbReference>
<dbReference type="Gene3D" id="1.10.287.130">
    <property type="match status" value="1"/>
</dbReference>
<keyword evidence="11" id="KW-0418">Kinase</keyword>
<dbReference type="PANTHER" id="PTHR43065">
    <property type="entry name" value="SENSOR HISTIDINE KINASE"/>
    <property type="match status" value="1"/>
</dbReference>
<dbReference type="EMBL" id="JAGSSV010000003">
    <property type="protein sequence ID" value="MBR7888038.1"/>
    <property type="molecule type" value="Genomic_DNA"/>
</dbReference>
<evidence type="ECO:0000256" key="6">
    <source>
        <dbReference type="ARBA" id="ARBA00022692"/>
    </source>
</evidence>
<dbReference type="InterPro" id="IPR005467">
    <property type="entry name" value="His_kinase_dom"/>
</dbReference>
<evidence type="ECO:0000256" key="2">
    <source>
        <dbReference type="ARBA" id="ARBA00004651"/>
    </source>
</evidence>
<keyword evidence="7 9" id="KW-1133">Transmembrane helix</keyword>
<dbReference type="PROSITE" id="PS50109">
    <property type="entry name" value="HIS_KIN"/>
    <property type="match status" value="1"/>
</dbReference>
<comment type="subcellular location">
    <subcellularLocation>
        <location evidence="2">Cell membrane</location>
        <topology evidence="2">Multi-pass membrane protein</topology>
    </subcellularLocation>
</comment>
<dbReference type="PANTHER" id="PTHR43065:SF47">
    <property type="match status" value="1"/>
</dbReference>
<dbReference type="InterPro" id="IPR003661">
    <property type="entry name" value="HisK_dim/P_dom"/>
</dbReference>
<dbReference type="GO" id="GO:0016301">
    <property type="term" value="F:kinase activity"/>
    <property type="evidence" value="ECO:0007669"/>
    <property type="project" value="UniProtKB-KW"/>
</dbReference>
<dbReference type="SUPFAM" id="SSF55874">
    <property type="entry name" value="ATPase domain of HSP90 chaperone/DNA topoisomerase II/histidine kinase"/>
    <property type="match status" value="1"/>
</dbReference>
<evidence type="ECO:0000256" key="9">
    <source>
        <dbReference type="SAM" id="Phobius"/>
    </source>
</evidence>
<feature type="transmembrane region" description="Helical" evidence="9">
    <location>
        <begin position="12"/>
        <end position="33"/>
    </location>
</feature>
<sequence>MFIGQSASKKKPLLIVCLSGILVFILLLSWGSYRFFWDSKVSQLALNEADILSRSVSAFSREVGHIKRVTLLLRNSVRARLVLQEGKSFVDANQTEFLLAPLEDQIVAEFTRFAQTSNLISQVRWLSLEGQELIRINSQNGLTTRVPNNQLQDKSDRHYMDIVPKAASNDVLISSLDLNIENKEIIRPLQPTIRGVVQVSPDVPGILVVNYDLTPLFDAIRSFNRESLYVEILDANGYWVLSQDPLLEWGGILYPDDKGANIKVTAPAIWEEMNQMNEREHLFDSHRLWSLHKVYLDEDDVTQQTGVPPLFFIARSYEEAVASWRLTLIATIFGIAGFVFYIVFWLVWRQITAQFETYRLLTLVKQEKALVERANEKLSRTNKQLVDLQDELVETSKLSSLGLMLAGLAHEMHTPLGGVRMALSSCQAWMNKEEKAIPSEVSKGINQSLSIADKNLVRALDVVASFKRIVSDRTAQEIQAFQLHNVVNDIVFTYKPVLKKRSDIRLDIDCPDDIDMLGYPGAMSQIIQNLVDNALDHAFHHRDKGVITLTAKKYQESLVLSIRDNGRGIAPDIKQHIFQPFMTTGRVKHHTGLGLHLVSQWVDKLMNGRIEFESEVGVGSCFTLTVPRFADVNINSEY</sequence>
<keyword evidence="11" id="KW-0808">Transferase</keyword>
<evidence type="ECO:0000256" key="7">
    <source>
        <dbReference type="ARBA" id="ARBA00022989"/>
    </source>
</evidence>
<reference evidence="12" key="2">
    <citation type="submission" date="2023-07" db="EMBL/GenBank/DDBJ databases">
        <title>Marinomonas vulgaris A79, complete genome.</title>
        <authorList>
            <person name="Ying J.-J."/>
        </authorList>
    </citation>
    <scope>NUCLEOTIDE SEQUENCE [LARGE SCALE GENOMIC DNA]</scope>
    <source>
        <strain evidence="12">A79</strain>
    </source>
</reference>
<name>A0ABS5H8L2_9GAMM</name>
<evidence type="ECO:0000313" key="11">
    <source>
        <dbReference type="EMBL" id="MBR7888038.1"/>
    </source>
</evidence>
<protein>
    <recommendedName>
        <fullName evidence="3">histidine kinase</fullName>
        <ecNumber evidence="3">2.7.13.3</ecNumber>
    </recommendedName>
</protein>
<dbReference type="CDD" id="cd00075">
    <property type="entry name" value="HATPase"/>
    <property type="match status" value="1"/>
</dbReference>
<feature type="transmembrane region" description="Helical" evidence="9">
    <location>
        <begin position="324"/>
        <end position="348"/>
    </location>
</feature>
<dbReference type="Pfam" id="PF21623">
    <property type="entry name" value="HK_sensor_dom_bact"/>
    <property type="match status" value="1"/>
</dbReference>
<dbReference type="InterPro" id="IPR029151">
    <property type="entry name" value="Sensor-like_sf"/>
</dbReference>
<dbReference type="InterPro" id="IPR003594">
    <property type="entry name" value="HATPase_dom"/>
</dbReference>
<evidence type="ECO:0000256" key="8">
    <source>
        <dbReference type="SAM" id="Coils"/>
    </source>
</evidence>
<feature type="domain" description="Histidine kinase" evidence="10">
    <location>
        <begin position="407"/>
        <end position="630"/>
    </location>
</feature>
<dbReference type="CDD" id="cd00082">
    <property type="entry name" value="HisKA"/>
    <property type="match status" value="1"/>
</dbReference>
<evidence type="ECO:0000256" key="1">
    <source>
        <dbReference type="ARBA" id="ARBA00000085"/>
    </source>
</evidence>
<dbReference type="Gene3D" id="3.30.565.10">
    <property type="entry name" value="Histidine kinase-like ATPase, C-terminal domain"/>
    <property type="match status" value="1"/>
</dbReference>
<dbReference type="PRINTS" id="PR00344">
    <property type="entry name" value="BCTRLSENSOR"/>
</dbReference>
<dbReference type="Proteomes" id="UP000679722">
    <property type="component" value="Unassembled WGS sequence"/>
</dbReference>
<proteinExistence type="predicted"/>
<keyword evidence="12" id="KW-1185">Reference proteome</keyword>
<evidence type="ECO:0000256" key="3">
    <source>
        <dbReference type="ARBA" id="ARBA00012438"/>
    </source>
</evidence>
<evidence type="ECO:0000256" key="5">
    <source>
        <dbReference type="ARBA" id="ARBA00022553"/>
    </source>
</evidence>